<accession>A0ABD5NG39</accession>
<dbReference type="EMBL" id="JBHRWN010000002">
    <property type="protein sequence ID" value="MFC3478009.1"/>
    <property type="molecule type" value="Genomic_DNA"/>
</dbReference>
<dbReference type="InterPro" id="IPR011650">
    <property type="entry name" value="Peptidase_M20_dimer"/>
</dbReference>
<dbReference type="InterPro" id="IPR002933">
    <property type="entry name" value="Peptidase_M20"/>
</dbReference>
<dbReference type="RefSeq" id="WP_232570873.1">
    <property type="nucleotide sequence ID" value="NZ_CP089466.1"/>
</dbReference>
<reference evidence="4 5" key="1">
    <citation type="journal article" date="2019" name="Int. J. Syst. Evol. Microbiol.">
        <title>The Global Catalogue of Microorganisms (GCM) 10K type strain sequencing project: providing services to taxonomists for standard genome sequencing and annotation.</title>
        <authorList>
            <consortium name="The Broad Institute Genomics Platform"/>
            <consortium name="The Broad Institute Genome Sequencing Center for Infectious Disease"/>
            <person name="Wu L."/>
            <person name="Ma J."/>
        </authorList>
    </citation>
    <scope>NUCLEOTIDE SEQUENCE [LARGE SCALE GENOMIC DNA]</scope>
    <source>
        <strain evidence="4 5">CGMCC 1.12562</strain>
    </source>
</reference>
<dbReference type="PANTHER" id="PTHR43808">
    <property type="entry name" value="ACETYLORNITHINE DEACETYLASE"/>
    <property type="match status" value="1"/>
</dbReference>
<dbReference type="GO" id="GO:0016787">
    <property type="term" value="F:hydrolase activity"/>
    <property type="evidence" value="ECO:0007669"/>
    <property type="project" value="UniProtKB-KW"/>
</dbReference>
<dbReference type="Gene3D" id="3.30.70.360">
    <property type="match status" value="1"/>
</dbReference>
<protein>
    <submittedName>
        <fullName evidence="4">M20 family metallopeptidase</fullName>
    </submittedName>
</protein>
<keyword evidence="2" id="KW-0378">Hydrolase</keyword>
<sequence>MEALREFASRLVSFESTAGREAELAAWVRERFEDFGFETYEWTADASVLADHPSFPDDPSEIDTEGRPSVAGVVELGDPDAGPTVVLNGHVDVVPADESAWSSSPFEATWDGDELTARGAADMKSGVAACVFAARRLADADDLDGRVVVECVVGEEEGGVGAASSALDSPFPFARDAAIVAEPTELTPVVASEGSLMKRLTLRGRSSHAATPWRGESVLPHFDRVREAFEELAAAREERVTHPLYEGFPTKWPVVCGTVEAGEWASTVPASLTAEWRIGVAPGETVAGVEREFDERLAEVVAENEWLREHPPDFERFSVQFEPSEIDPDEPVVRAVRRALAENGVEDTDPRGVTYGADARHYVEAGIPAVIVGPGSIEQAHFPDETIDFREVETAVDVFADAVRAFFEAGGQR</sequence>
<evidence type="ECO:0000259" key="3">
    <source>
        <dbReference type="Pfam" id="PF07687"/>
    </source>
</evidence>
<keyword evidence="1" id="KW-0479">Metal-binding</keyword>
<keyword evidence="5" id="KW-1185">Reference proteome</keyword>
<organism evidence="4 5">
    <name type="scientific">Halobacterium litoreum</name>
    <dbReference type="NCBI Taxonomy" id="2039234"/>
    <lineage>
        <taxon>Archaea</taxon>
        <taxon>Methanobacteriati</taxon>
        <taxon>Methanobacteriota</taxon>
        <taxon>Stenosarchaea group</taxon>
        <taxon>Halobacteria</taxon>
        <taxon>Halobacteriales</taxon>
        <taxon>Halobacteriaceae</taxon>
        <taxon>Halobacterium</taxon>
    </lineage>
</organism>
<evidence type="ECO:0000313" key="5">
    <source>
        <dbReference type="Proteomes" id="UP001595660"/>
    </source>
</evidence>
<evidence type="ECO:0000313" key="4">
    <source>
        <dbReference type="EMBL" id="MFC3478009.1"/>
    </source>
</evidence>
<dbReference type="GO" id="GO:0046872">
    <property type="term" value="F:metal ion binding"/>
    <property type="evidence" value="ECO:0007669"/>
    <property type="project" value="UniProtKB-KW"/>
</dbReference>
<comment type="caution">
    <text evidence="4">The sequence shown here is derived from an EMBL/GenBank/DDBJ whole genome shotgun (WGS) entry which is preliminary data.</text>
</comment>
<dbReference type="Proteomes" id="UP001595660">
    <property type="component" value="Unassembled WGS sequence"/>
</dbReference>
<dbReference type="Pfam" id="PF07687">
    <property type="entry name" value="M20_dimer"/>
    <property type="match status" value="1"/>
</dbReference>
<dbReference type="Pfam" id="PF01546">
    <property type="entry name" value="Peptidase_M20"/>
    <property type="match status" value="1"/>
</dbReference>
<proteinExistence type="predicted"/>
<dbReference type="SUPFAM" id="SSF53187">
    <property type="entry name" value="Zn-dependent exopeptidases"/>
    <property type="match status" value="1"/>
</dbReference>
<evidence type="ECO:0000256" key="2">
    <source>
        <dbReference type="ARBA" id="ARBA00022801"/>
    </source>
</evidence>
<dbReference type="PANTHER" id="PTHR43808:SF25">
    <property type="entry name" value="PEPTIDASE M20 DIMERISATION DOMAIN-CONTAINING PROTEIN"/>
    <property type="match status" value="1"/>
</dbReference>
<dbReference type="SUPFAM" id="SSF55031">
    <property type="entry name" value="Bacterial exopeptidase dimerisation domain"/>
    <property type="match status" value="1"/>
</dbReference>
<dbReference type="Gene3D" id="3.40.630.10">
    <property type="entry name" value="Zn peptidases"/>
    <property type="match status" value="1"/>
</dbReference>
<name>A0ABD5NG39_9EURY</name>
<evidence type="ECO:0000256" key="1">
    <source>
        <dbReference type="ARBA" id="ARBA00022723"/>
    </source>
</evidence>
<gene>
    <name evidence="4" type="ORF">ACFOKC_09765</name>
</gene>
<dbReference type="AlphaFoldDB" id="A0ABD5NG39"/>
<dbReference type="GeneID" id="69118992"/>
<dbReference type="InterPro" id="IPR050072">
    <property type="entry name" value="Peptidase_M20A"/>
</dbReference>
<feature type="domain" description="Peptidase M20 dimerisation" evidence="3">
    <location>
        <begin position="192"/>
        <end position="303"/>
    </location>
</feature>
<dbReference type="InterPro" id="IPR036264">
    <property type="entry name" value="Bact_exopeptidase_dim_dom"/>
</dbReference>